<evidence type="ECO:0000256" key="6">
    <source>
        <dbReference type="ARBA" id="ARBA00022692"/>
    </source>
</evidence>
<accession>A0ABU4UC81</accession>
<organism evidence="18 19">
    <name type="scientific">Methylomonas defluvii</name>
    <dbReference type="NCBI Taxonomy" id="3045149"/>
    <lineage>
        <taxon>Bacteria</taxon>
        <taxon>Pseudomonadati</taxon>
        <taxon>Pseudomonadota</taxon>
        <taxon>Gammaproteobacteria</taxon>
        <taxon>Methylococcales</taxon>
        <taxon>Methylococcaceae</taxon>
        <taxon>Methylomonas</taxon>
    </lineage>
</organism>
<proteinExistence type="inferred from homology"/>
<dbReference type="InterPro" id="IPR000531">
    <property type="entry name" value="Beta-barrel_TonB"/>
</dbReference>
<keyword evidence="19" id="KW-1185">Reference proteome</keyword>
<feature type="domain" description="Secretin/TonB short N-terminal" evidence="17">
    <location>
        <begin position="55"/>
        <end position="106"/>
    </location>
</feature>
<evidence type="ECO:0000256" key="15">
    <source>
        <dbReference type="RuleBase" id="RU003357"/>
    </source>
</evidence>
<dbReference type="InterPro" id="IPR012910">
    <property type="entry name" value="Plug_dom"/>
</dbReference>
<dbReference type="CDD" id="cd01347">
    <property type="entry name" value="ligand_gated_channel"/>
    <property type="match status" value="1"/>
</dbReference>
<dbReference type="SMART" id="SM00965">
    <property type="entry name" value="STN"/>
    <property type="match status" value="1"/>
</dbReference>
<gene>
    <name evidence="18" type="ORF">QLH52_07235</name>
</gene>
<dbReference type="InterPro" id="IPR036942">
    <property type="entry name" value="Beta-barrel_TonB_sf"/>
</dbReference>
<reference evidence="18 19" key="1">
    <citation type="submission" date="2023-11" db="EMBL/GenBank/DDBJ databases">
        <authorList>
            <person name="Ouyang M.-Y."/>
        </authorList>
    </citation>
    <scope>NUCLEOTIDE SEQUENCE [LARGE SCALE GENOMIC DNA]</scope>
    <source>
        <strain evidence="18 19">OY6</strain>
    </source>
</reference>
<evidence type="ECO:0000256" key="11">
    <source>
        <dbReference type="ARBA" id="ARBA00023136"/>
    </source>
</evidence>
<evidence type="ECO:0000256" key="8">
    <source>
        <dbReference type="ARBA" id="ARBA00023004"/>
    </source>
</evidence>
<keyword evidence="6 14" id="KW-0812">Transmembrane</keyword>
<evidence type="ECO:0000256" key="5">
    <source>
        <dbReference type="ARBA" id="ARBA00022496"/>
    </source>
</evidence>
<evidence type="ECO:0000313" key="19">
    <source>
        <dbReference type="Proteomes" id="UP001284537"/>
    </source>
</evidence>
<keyword evidence="7 16" id="KW-0732">Signal</keyword>
<evidence type="ECO:0000259" key="17">
    <source>
        <dbReference type="SMART" id="SM00965"/>
    </source>
</evidence>
<dbReference type="Pfam" id="PF00593">
    <property type="entry name" value="TonB_dep_Rec_b-barrel"/>
    <property type="match status" value="1"/>
</dbReference>
<evidence type="ECO:0000256" key="9">
    <source>
        <dbReference type="ARBA" id="ARBA00023065"/>
    </source>
</evidence>
<feature type="signal peptide" evidence="16">
    <location>
        <begin position="1"/>
        <end position="28"/>
    </location>
</feature>
<evidence type="ECO:0000313" key="18">
    <source>
        <dbReference type="EMBL" id="MDX8127067.1"/>
    </source>
</evidence>
<comment type="subcellular location">
    <subcellularLocation>
        <location evidence="1 14">Cell outer membrane</location>
        <topology evidence="1 14">Multi-pass membrane protein</topology>
    </subcellularLocation>
</comment>
<dbReference type="InterPro" id="IPR010105">
    <property type="entry name" value="TonB_sidphr_rcpt"/>
</dbReference>
<evidence type="ECO:0000256" key="3">
    <source>
        <dbReference type="ARBA" id="ARBA00022448"/>
    </source>
</evidence>
<keyword evidence="11 14" id="KW-0472">Membrane</keyword>
<dbReference type="EMBL" id="JAXARY010000005">
    <property type="protein sequence ID" value="MDX8127067.1"/>
    <property type="molecule type" value="Genomic_DNA"/>
</dbReference>
<dbReference type="Pfam" id="PF07715">
    <property type="entry name" value="Plug"/>
    <property type="match status" value="1"/>
</dbReference>
<dbReference type="Proteomes" id="UP001284537">
    <property type="component" value="Unassembled WGS sequence"/>
</dbReference>
<evidence type="ECO:0000256" key="2">
    <source>
        <dbReference type="ARBA" id="ARBA00009810"/>
    </source>
</evidence>
<keyword evidence="12 18" id="KW-0675">Receptor</keyword>
<keyword evidence="3 14" id="KW-0813">Transport</keyword>
<evidence type="ECO:0000256" key="10">
    <source>
        <dbReference type="ARBA" id="ARBA00023077"/>
    </source>
</evidence>
<comment type="similarity">
    <text evidence="2 14 15">Belongs to the TonB-dependent receptor family.</text>
</comment>
<dbReference type="NCBIfam" id="TIGR01783">
    <property type="entry name" value="TonB-siderophor"/>
    <property type="match status" value="1"/>
</dbReference>
<dbReference type="PROSITE" id="PS52016">
    <property type="entry name" value="TONB_DEPENDENT_REC_3"/>
    <property type="match status" value="1"/>
</dbReference>
<keyword evidence="13 14" id="KW-0998">Cell outer membrane</keyword>
<keyword evidence="4 14" id="KW-1134">Transmembrane beta strand</keyword>
<dbReference type="PANTHER" id="PTHR32552">
    <property type="entry name" value="FERRICHROME IRON RECEPTOR-RELATED"/>
    <property type="match status" value="1"/>
</dbReference>
<dbReference type="PANTHER" id="PTHR32552:SF68">
    <property type="entry name" value="FERRICHROME OUTER MEMBRANE TRANSPORTER_PHAGE RECEPTOR"/>
    <property type="match status" value="1"/>
</dbReference>
<evidence type="ECO:0000256" key="13">
    <source>
        <dbReference type="ARBA" id="ARBA00023237"/>
    </source>
</evidence>
<dbReference type="RefSeq" id="WP_033158271.1">
    <property type="nucleotide sequence ID" value="NZ_JAXARY010000005.1"/>
</dbReference>
<dbReference type="Gene3D" id="3.55.50.30">
    <property type="match status" value="1"/>
</dbReference>
<evidence type="ECO:0000256" key="4">
    <source>
        <dbReference type="ARBA" id="ARBA00022452"/>
    </source>
</evidence>
<evidence type="ECO:0000256" key="1">
    <source>
        <dbReference type="ARBA" id="ARBA00004571"/>
    </source>
</evidence>
<dbReference type="Pfam" id="PF07660">
    <property type="entry name" value="STN"/>
    <property type="match status" value="1"/>
</dbReference>
<name>A0ABU4UC81_9GAMM</name>
<evidence type="ECO:0000256" key="12">
    <source>
        <dbReference type="ARBA" id="ARBA00023170"/>
    </source>
</evidence>
<keyword evidence="5" id="KW-0410">Iron transport</keyword>
<dbReference type="InterPro" id="IPR039426">
    <property type="entry name" value="TonB-dep_rcpt-like"/>
</dbReference>
<protein>
    <submittedName>
        <fullName evidence="18">TonB-dependent receptor</fullName>
    </submittedName>
</protein>
<dbReference type="SUPFAM" id="SSF56935">
    <property type="entry name" value="Porins"/>
    <property type="match status" value="1"/>
</dbReference>
<dbReference type="Gene3D" id="2.170.130.10">
    <property type="entry name" value="TonB-dependent receptor, plug domain"/>
    <property type="match status" value="1"/>
</dbReference>
<evidence type="ECO:0000256" key="16">
    <source>
        <dbReference type="SAM" id="SignalP"/>
    </source>
</evidence>
<keyword evidence="10 15" id="KW-0798">TonB box</keyword>
<sequence>MSQRTIPPFNPFCLTVFAVAMSASPWCAAETAIEFAIPAAPLADALLQFSETSGIKVFFSSQLAGNLRGNAVQGRFTAQQALDKLLSGTGLTPQTATDGTVTLEKSAKPIEPQSAAGTTTLPSVTVLGKTLSDPNDPYNSDYHLPNASAATKTDTPIMELPMSVQVIPKQILKDQQAIRIKDALKNVSGINWATDPMYEGFQLRGFQTDGTTTVYRNGLRIRRAVQEVADLERLEVLKGPAAAAYGRIEPGGLINIVTKKPLDTPYYALEQQFGSYDMFRTTADATGPINQDRSLLYRVNLAYQNNEFFIDKMDQERVFFAPSLTWKPSDRTEINLNLEYLYDTRTSYTGLPVQGNRPANVPISRYYGFGSDNEKSVFDKFLIGFDWSHQFNDDWKIQHRFHYYKLDYQINNSSFFPGPVNPANNRTSVRNVTDRPIDITDTVATSIDLTGKFKLFGTEHRVLAGFDYFWEDFEGQGFFGAPAPASHRPVVDIFNPVYGQVPSAASRGFNNFSTLEQYWYGAYFQDQITLFDKLHIMGGGRYDWATRSSGAASTSIAAARNSETEVKNEAFSPRVGVVYQPWPWLSLYGNYTESLGGANSALASTGKPLDAETAQQHEVGFKTEWFDKRLMTTVAFYELTKQNIATPDPVNTRFSVQTGEARSRGIEVDISGQITDGLNLIATYAYTDAVITQDNSGNQGRKLWNVPANSGSFWAKYAFQDPALRGLNVGAGAYLVGERQGNNLNNWQMPGYVRVDALLGYSWEIGKSKVTAQLNVNNLLDKTIYETSAFNSYLTQPGAPRNFMGSIRVEF</sequence>
<evidence type="ECO:0000256" key="7">
    <source>
        <dbReference type="ARBA" id="ARBA00022729"/>
    </source>
</evidence>
<evidence type="ECO:0000256" key="14">
    <source>
        <dbReference type="PROSITE-ProRule" id="PRU01360"/>
    </source>
</evidence>
<dbReference type="InterPro" id="IPR011662">
    <property type="entry name" value="Secretin/TonB_short_N"/>
</dbReference>
<dbReference type="InterPro" id="IPR037066">
    <property type="entry name" value="Plug_dom_sf"/>
</dbReference>
<dbReference type="Gene3D" id="2.40.170.20">
    <property type="entry name" value="TonB-dependent receptor, beta-barrel domain"/>
    <property type="match status" value="1"/>
</dbReference>
<keyword evidence="9" id="KW-0406">Ion transport</keyword>
<comment type="caution">
    <text evidence="18">The sequence shown here is derived from an EMBL/GenBank/DDBJ whole genome shotgun (WGS) entry which is preliminary data.</text>
</comment>
<keyword evidence="8" id="KW-0408">Iron</keyword>
<feature type="chain" id="PRO_5046393597" evidence="16">
    <location>
        <begin position="29"/>
        <end position="811"/>
    </location>
</feature>